<evidence type="ECO:0000256" key="4">
    <source>
        <dbReference type="ARBA" id="ARBA00022692"/>
    </source>
</evidence>
<evidence type="ECO:0000256" key="10">
    <source>
        <dbReference type="SAM" id="SignalP"/>
    </source>
</evidence>
<dbReference type="GO" id="GO:0042302">
    <property type="term" value="F:structural constituent of cuticle"/>
    <property type="evidence" value="ECO:0007669"/>
    <property type="project" value="UniProtKB-KW"/>
</dbReference>
<dbReference type="Proteomes" id="UP000887566">
    <property type="component" value="Unplaced"/>
</dbReference>
<feature type="chain" id="PRO_5036857244" evidence="10">
    <location>
        <begin position="17"/>
        <end position="442"/>
    </location>
</feature>
<feature type="compositionally biased region" description="Basic residues" evidence="8">
    <location>
        <begin position="336"/>
        <end position="346"/>
    </location>
</feature>
<evidence type="ECO:0000256" key="5">
    <source>
        <dbReference type="ARBA" id="ARBA00022729"/>
    </source>
</evidence>
<dbReference type="WBParaSite" id="PSAMB.scaffold9534size4863.g32512.t1">
    <property type="protein sequence ID" value="PSAMB.scaffold9534size4863.g32512.t1"/>
    <property type="gene ID" value="PSAMB.scaffold9534size4863.g32512"/>
</dbReference>
<organism evidence="12 13">
    <name type="scientific">Plectus sambesii</name>
    <dbReference type="NCBI Taxonomy" id="2011161"/>
    <lineage>
        <taxon>Eukaryota</taxon>
        <taxon>Metazoa</taxon>
        <taxon>Ecdysozoa</taxon>
        <taxon>Nematoda</taxon>
        <taxon>Chromadorea</taxon>
        <taxon>Plectida</taxon>
        <taxon>Plectina</taxon>
        <taxon>Plectoidea</taxon>
        <taxon>Plectidae</taxon>
        <taxon>Plectus</taxon>
    </lineage>
</organism>
<reference evidence="13" key="1">
    <citation type="submission" date="2022-11" db="UniProtKB">
        <authorList>
            <consortium name="WormBaseParasite"/>
        </authorList>
    </citation>
    <scope>IDENTIFICATION</scope>
</reference>
<evidence type="ECO:0000256" key="8">
    <source>
        <dbReference type="SAM" id="MobiDB-lite"/>
    </source>
</evidence>
<keyword evidence="5 10" id="KW-0732">Signal</keyword>
<dbReference type="SMART" id="SM00241">
    <property type="entry name" value="ZP"/>
    <property type="match status" value="1"/>
</dbReference>
<evidence type="ECO:0000259" key="11">
    <source>
        <dbReference type="PROSITE" id="PS51034"/>
    </source>
</evidence>
<feature type="signal peptide" evidence="10">
    <location>
        <begin position="1"/>
        <end position="16"/>
    </location>
</feature>
<dbReference type="PROSITE" id="PS51034">
    <property type="entry name" value="ZP_2"/>
    <property type="match status" value="1"/>
</dbReference>
<evidence type="ECO:0000256" key="3">
    <source>
        <dbReference type="ARBA" id="ARBA00022475"/>
    </source>
</evidence>
<dbReference type="GO" id="GO:0005886">
    <property type="term" value="C:plasma membrane"/>
    <property type="evidence" value="ECO:0007669"/>
    <property type="project" value="UniProtKB-SubCell"/>
</dbReference>
<dbReference type="InterPro" id="IPR057475">
    <property type="entry name" value="CUT_C"/>
</dbReference>
<evidence type="ECO:0000313" key="13">
    <source>
        <dbReference type="WBParaSite" id="PSAMB.scaffold9534size4863.g32512.t1"/>
    </source>
</evidence>
<dbReference type="PANTHER" id="PTHR22907">
    <property type="entry name" value="GH04558P"/>
    <property type="match status" value="1"/>
</dbReference>
<comment type="subcellular location">
    <subcellularLocation>
        <location evidence="1">Cell membrane</location>
        <topology evidence="1">Single-pass type I membrane protein</topology>
    </subcellularLocation>
</comment>
<keyword evidence="7 9" id="KW-0472">Membrane</keyword>
<sequence length="442" mass="47302">MIKWLLFATLAGMIAAIPIDNGVEGEPEIECGPLSISVNINTQNEFNGHVYVKNRYAEPGCRSDEGGRRVAGITLPFNACGVSRTRSLNPKGVFVTTTIVVSFHPQFETKVDRAYRIQCFYMEADKTVSAELEVSMLTTGFQTQVVPMPVCRYEILSGGPTGTPVQYALVGDSVYHKWTCDSETVDTFCMVVHSCFVNDGNDDKVDLLTAEGCAIDKFLLNNLEYPTDLMAGQEAHVFKYADRAQLFFQCQITISIKEPNGQCERPTCTTPEGFGPAAQAPAAGAGAAGGAAASADSKPTEASAKPAAEKSAASTAAATTAAPKAAAEATSPAAPARRRQRQRQRRQANWESDNAGTVDVQSQYVNMLDIADNADVVPSTLSNQRRDPFAYRPIAVNPAGICVTPSVFAVMLAVVCVVMLGAIGGSAMLMIRRSDKSWESPS</sequence>
<proteinExistence type="predicted"/>
<dbReference type="Pfam" id="PF25057">
    <property type="entry name" value="CUT_N"/>
    <property type="match status" value="1"/>
</dbReference>
<evidence type="ECO:0000313" key="12">
    <source>
        <dbReference type="Proteomes" id="UP000887566"/>
    </source>
</evidence>
<feature type="transmembrane region" description="Helical" evidence="9">
    <location>
        <begin position="407"/>
        <end position="431"/>
    </location>
</feature>
<dbReference type="InterPro" id="IPR056953">
    <property type="entry name" value="CUT_N"/>
</dbReference>
<dbReference type="InterPro" id="IPR001507">
    <property type="entry name" value="ZP_dom"/>
</dbReference>
<dbReference type="InterPro" id="IPR051962">
    <property type="entry name" value="Cuticlin"/>
</dbReference>
<dbReference type="Pfam" id="PF25301">
    <property type="entry name" value="CUT_C"/>
    <property type="match status" value="1"/>
</dbReference>
<evidence type="ECO:0000256" key="9">
    <source>
        <dbReference type="SAM" id="Phobius"/>
    </source>
</evidence>
<keyword evidence="6 9" id="KW-1133">Transmembrane helix</keyword>
<accession>A0A914XTF6</accession>
<name>A0A914XTF6_9BILA</name>
<keyword evidence="3" id="KW-1003">Cell membrane</keyword>
<feature type="region of interest" description="Disordered" evidence="8">
    <location>
        <begin position="261"/>
        <end position="355"/>
    </location>
</feature>
<feature type="compositionally biased region" description="Low complexity" evidence="8">
    <location>
        <begin position="275"/>
        <end position="335"/>
    </location>
</feature>
<evidence type="ECO:0000256" key="6">
    <source>
        <dbReference type="ARBA" id="ARBA00022989"/>
    </source>
</evidence>
<dbReference type="AlphaFoldDB" id="A0A914XTF6"/>
<feature type="domain" description="ZP" evidence="11">
    <location>
        <begin position="30"/>
        <end position="275"/>
    </location>
</feature>
<evidence type="ECO:0000256" key="1">
    <source>
        <dbReference type="ARBA" id="ARBA00004251"/>
    </source>
</evidence>
<keyword evidence="2" id="KW-0193">Cuticle</keyword>
<evidence type="ECO:0000256" key="7">
    <source>
        <dbReference type="ARBA" id="ARBA00023136"/>
    </source>
</evidence>
<protein>
    <submittedName>
        <fullName evidence="13">ZP domain-containing protein</fullName>
    </submittedName>
</protein>
<dbReference type="PANTHER" id="PTHR22907:SF51">
    <property type="entry name" value="CUTICLIN-1"/>
    <property type="match status" value="1"/>
</dbReference>
<keyword evidence="4 9" id="KW-0812">Transmembrane</keyword>
<evidence type="ECO:0000256" key="2">
    <source>
        <dbReference type="ARBA" id="ARBA00022460"/>
    </source>
</evidence>
<keyword evidence="12" id="KW-1185">Reference proteome</keyword>